<dbReference type="GO" id="GO:0030976">
    <property type="term" value="F:thiamine pyrophosphate binding"/>
    <property type="evidence" value="ECO:0007669"/>
    <property type="project" value="InterPro"/>
</dbReference>
<keyword evidence="9" id="KW-0456">Lyase</keyword>
<organism evidence="15 16">
    <name type="scientific">Psilocybe cf. subviscida</name>
    <dbReference type="NCBI Taxonomy" id="2480587"/>
    <lineage>
        <taxon>Eukaryota</taxon>
        <taxon>Fungi</taxon>
        <taxon>Dikarya</taxon>
        <taxon>Basidiomycota</taxon>
        <taxon>Agaricomycotina</taxon>
        <taxon>Agaricomycetes</taxon>
        <taxon>Agaricomycetidae</taxon>
        <taxon>Agaricales</taxon>
        <taxon>Agaricineae</taxon>
        <taxon>Strophariaceae</taxon>
        <taxon>Psilocybe</taxon>
    </lineage>
</organism>
<dbReference type="CDD" id="cd02005">
    <property type="entry name" value="TPP_PDC_IPDC"/>
    <property type="match status" value="1"/>
</dbReference>
<keyword evidence="5" id="KW-0210">Decarboxylase</keyword>
<feature type="binding site" evidence="10">
    <location>
        <position position="503"/>
    </location>
    <ligand>
        <name>Mg(2+)</name>
        <dbReference type="ChEBI" id="CHEBI:18420"/>
    </ligand>
</feature>
<dbReference type="FunFam" id="3.40.50.970:FF:000024">
    <property type="entry name" value="Pyruvate decarboxylase isozyme"/>
    <property type="match status" value="1"/>
</dbReference>
<proteinExistence type="inferred from homology"/>
<comment type="subcellular location">
    <subcellularLocation>
        <location evidence="2">Mitochondrion</location>
    </subcellularLocation>
</comment>
<dbReference type="InterPro" id="IPR012110">
    <property type="entry name" value="PDC/IPDC-like"/>
</dbReference>
<dbReference type="Pfam" id="PF02775">
    <property type="entry name" value="TPP_enzyme_C"/>
    <property type="match status" value="1"/>
</dbReference>
<dbReference type="Pfam" id="PF00205">
    <property type="entry name" value="TPP_enzyme_M"/>
    <property type="match status" value="1"/>
</dbReference>
<dbReference type="InterPro" id="IPR012001">
    <property type="entry name" value="Thiamin_PyroP_enz_TPP-bd_dom"/>
</dbReference>
<accession>A0A8H5B3S3</accession>
<dbReference type="Pfam" id="PF02776">
    <property type="entry name" value="TPP_enzyme_N"/>
    <property type="match status" value="1"/>
</dbReference>
<evidence type="ECO:0000256" key="2">
    <source>
        <dbReference type="ARBA" id="ARBA00004173"/>
    </source>
</evidence>
<evidence type="ECO:0000256" key="8">
    <source>
        <dbReference type="ARBA" id="ARBA00023128"/>
    </source>
</evidence>
<comment type="cofactor">
    <cofactor evidence="10">
        <name>Mg(2+)</name>
        <dbReference type="ChEBI" id="CHEBI:18420"/>
    </cofactor>
    <text evidence="10">Binds 1 Mg(2+) per subunit.</text>
</comment>
<name>A0A8H5B3S3_9AGAR</name>
<dbReference type="PIRSF" id="PIRSF036565">
    <property type="entry name" value="Pyruvt_ip_decrb"/>
    <property type="match status" value="1"/>
</dbReference>
<dbReference type="EMBL" id="JAACJJ010000043">
    <property type="protein sequence ID" value="KAF5315202.1"/>
    <property type="molecule type" value="Genomic_DNA"/>
</dbReference>
<comment type="caution">
    <text evidence="15">The sequence shown here is derived from an EMBL/GenBank/DDBJ whole genome shotgun (WGS) entry which is preliminary data.</text>
</comment>
<gene>
    <name evidence="15" type="ORF">D9619_007277</name>
</gene>
<protein>
    <recommendedName>
        <fullName evidence="17">Pyruvate decarboxylase</fullName>
    </recommendedName>
</protein>
<keyword evidence="8" id="KW-0496">Mitochondrion</keyword>
<evidence type="ECO:0000256" key="9">
    <source>
        <dbReference type="ARBA" id="ARBA00023239"/>
    </source>
</evidence>
<dbReference type="InterPro" id="IPR047213">
    <property type="entry name" value="TPP_PYR_PDC_IPDC-like"/>
</dbReference>
<dbReference type="SUPFAM" id="SSF52467">
    <property type="entry name" value="DHS-like NAD/FAD-binding domain"/>
    <property type="match status" value="1"/>
</dbReference>
<evidence type="ECO:0000256" key="11">
    <source>
        <dbReference type="RuleBase" id="RU362132"/>
    </source>
</evidence>
<reference evidence="15 16" key="1">
    <citation type="journal article" date="2020" name="ISME J.">
        <title>Uncovering the hidden diversity of litter-decomposition mechanisms in mushroom-forming fungi.</title>
        <authorList>
            <person name="Floudas D."/>
            <person name="Bentzer J."/>
            <person name="Ahren D."/>
            <person name="Johansson T."/>
            <person name="Persson P."/>
            <person name="Tunlid A."/>
        </authorList>
    </citation>
    <scope>NUCLEOTIDE SEQUENCE [LARGE SCALE GENOMIC DNA]</scope>
    <source>
        <strain evidence="15 16">CBS 101986</strain>
    </source>
</reference>
<dbReference type="InterPro" id="IPR029061">
    <property type="entry name" value="THDP-binding"/>
</dbReference>
<feature type="binding site" evidence="10">
    <location>
        <position position="474"/>
    </location>
    <ligand>
        <name>Mg(2+)</name>
        <dbReference type="ChEBI" id="CHEBI:18420"/>
    </ligand>
</feature>
<dbReference type="GO" id="GO:0005739">
    <property type="term" value="C:mitochondrion"/>
    <property type="evidence" value="ECO:0007669"/>
    <property type="project" value="UniProtKB-SubCell"/>
</dbReference>
<feature type="domain" description="Thiamine pyrophosphate enzyme central" evidence="12">
    <location>
        <begin position="232"/>
        <end position="358"/>
    </location>
</feature>
<sequence>MSNTTDTAALVAEVDRLKLELQSLQAKTGVPETTVGAYLLERLAQLGVRSMFGLPGDFNLGFLDVVEDHPKIDWVGNCNELNAAYAADGYARIKEDALGVVLTTFGVGELSAINGIAGAFSEMVPVLHIVGQPSTSQQKTKPLLHHTLGDGRFDAYTQASKPFVIHQVALMNAADAASLIDEAITICITKARPVYLALPTDMVLQKVSTERLSIPLSRTPPPNDQQTEDFVIDQIYQLVKDAEGDVVVLVDACVVRHDVRKEVAQLLKETGFPVYAAPMGKTSVDENNPRYGGIYVGSLTDPAVKERVEDAKLVLSIGALLSDFNTGNFSYNIPTRHNIELHSDHTKVQYARYNGIGMKGMLPRLTEKLRSFHSVSSKIPVPDFIKKVPGEPSHDITHLWFWPRLSFFFQNHDVIVTETGTANFGILDVPLPAHATLVSQVLWGSIGWSVGSALGAALAAKELGRPRTILFVGDGSLQLTVQELSPMIRKGLTPIIFVLNNKGYTIERCIHGKHRKYNDVADWKWSSLLDTLNDGGKVPSESYTVTSKRELNELLDNKEFASAQKIQLVEVMMDPQDAPAALIRQTEMTGQGNAYGNAD</sequence>
<evidence type="ECO:0000256" key="10">
    <source>
        <dbReference type="PIRSR" id="PIRSR036565-2"/>
    </source>
</evidence>
<keyword evidence="16" id="KW-1185">Reference proteome</keyword>
<evidence type="ECO:0000256" key="6">
    <source>
        <dbReference type="ARBA" id="ARBA00022842"/>
    </source>
</evidence>
<evidence type="ECO:0000259" key="12">
    <source>
        <dbReference type="Pfam" id="PF00205"/>
    </source>
</evidence>
<dbReference type="PANTHER" id="PTHR43452">
    <property type="entry name" value="PYRUVATE DECARBOXYLASE"/>
    <property type="match status" value="1"/>
</dbReference>
<dbReference type="SUPFAM" id="SSF52518">
    <property type="entry name" value="Thiamin diphosphate-binding fold (THDP-binding)"/>
    <property type="match status" value="2"/>
</dbReference>
<dbReference type="GO" id="GO:0004737">
    <property type="term" value="F:pyruvate decarboxylase activity"/>
    <property type="evidence" value="ECO:0007669"/>
    <property type="project" value="TreeGrafter"/>
</dbReference>
<comment type="cofactor">
    <cofactor evidence="1">
        <name>thiamine diphosphate</name>
        <dbReference type="ChEBI" id="CHEBI:58937"/>
    </cofactor>
</comment>
<dbReference type="GO" id="GO:0005634">
    <property type="term" value="C:nucleus"/>
    <property type="evidence" value="ECO:0007669"/>
    <property type="project" value="TreeGrafter"/>
</dbReference>
<dbReference type="GO" id="GO:0000287">
    <property type="term" value="F:magnesium ion binding"/>
    <property type="evidence" value="ECO:0007669"/>
    <property type="project" value="InterPro"/>
</dbReference>
<dbReference type="GO" id="GO:0000949">
    <property type="term" value="P:aromatic amino acid family catabolic process to alcohol via Ehrlich pathway"/>
    <property type="evidence" value="ECO:0007669"/>
    <property type="project" value="TreeGrafter"/>
</dbReference>
<dbReference type="Proteomes" id="UP000567179">
    <property type="component" value="Unassembled WGS sequence"/>
</dbReference>
<dbReference type="InterPro" id="IPR011766">
    <property type="entry name" value="TPP_enzyme_TPP-bd"/>
</dbReference>
<keyword evidence="6 10" id="KW-0460">Magnesium</keyword>
<evidence type="ECO:0000313" key="15">
    <source>
        <dbReference type="EMBL" id="KAF5315202.1"/>
    </source>
</evidence>
<dbReference type="InterPro" id="IPR029035">
    <property type="entry name" value="DHS-like_NAD/FAD-binding_dom"/>
</dbReference>
<feature type="binding site" evidence="10">
    <location>
        <position position="501"/>
    </location>
    <ligand>
        <name>Mg(2+)</name>
        <dbReference type="ChEBI" id="CHEBI:18420"/>
    </ligand>
</feature>
<evidence type="ECO:0000259" key="13">
    <source>
        <dbReference type="Pfam" id="PF02775"/>
    </source>
</evidence>
<keyword evidence="4 10" id="KW-0479">Metal-binding</keyword>
<feature type="domain" description="Thiamine pyrophosphate enzyme N-terminal TPP-binding" evidence="14">
    <location>
        <begin position="34"/>
        <end position="145"/>
    </location>
</feature>
<dbReference type="GO" id="GO:0005829">
    <property type="term" value="C:cytosol"/>
    <property type="evidence" value="ECO:0007669"/>
    <property type="project" value="TreeGrafter"/>
</dbReference>
<dbReference type="AlphaFoldDB" id="A0A8H5B3S3"/>
<dbReference type="PANTHER" id="PTHR43452:SF30">
    <property type="entry name" value="PYRUVATE DECARBOXYLASE ISOZYME 1-RELATED"/>
    <property type="match status" value="1"/>
</dbReference>
<evidence type="ECO:0000256" key="7">
    <source>
        <dbReference type="ARBA" id="ARBA00023052"/>
    </source>
</evidence>
<feature type="domain" description="Thiamine pyrophosphate enzyme TPP-binding" evidence="13">
    <location>
        <begin position="436"/>
        <end position="508"/>
    </location>
</feature>
<evidence type="ECO:0000256" key="3">
    <source>
        <dbReference type="ARBA" id="ARBA00007812"/>
    </source>
</evidence>
<evidence type="ECO:0000256" key="1">
    <source>
        <dbReference type="ARBA" id="ARBA00001964"/>
    </source>
</evidence>
<dbReference type="InterPro" id="IPR012000">
    <property type="entry name" value="Thiamin_PyroP_enz_cen_dom"/>
</dbReference>
<evidence type="ECO:0000313" key="16">
    <source>
        <dbReference type="Proteomes" id="UP000567179"/>
    </source>
</evidence>
<evidence type="ECO:0000256" key="4">
    <source>
        <dbReference type="ARBA" id="ARBA00022723"/>
    </source>
</evidence>
<dbReference type="InterPro" id="IPR047214">
    <property type="entry name" value="TPP_PDC_IPDC"/>
</dbReference>
<comment type="similarity">
    <text evidence="3 11">Belongs to the TPP enzyme family.</text>
</comment>
<dbReference type="Gene3D" id="3.40.50.970">
    <property type="match status" value="2"/>
</dbReference>
<dbReference type="FunFam" id="3.40.50.970:FF:000019">
    <property type="entry name" value="Pyruvate decarboxylase isozyme"/>
    <property type="match status" value="1"/>
</dbReference>
<dbReference type="OrthoDB" id="3970464at2759"/>
<evidence type="ECO:0000256" key="5">
    <source>
        <dbReference type="ARBA" id="ARBA00022793"/>
    </source>
</evidence>
<evidence type="ECO:0000259" key="14">
    <source>
        <dbReference type="Pfam" id="PF02776"/>
    </source>
</evidence>
<evidence type="ECO:0008006" key="17">
    <source>
        <dbReference type="Google" id="ProtNLM"/>
    </source>
</evidence>
<dbReference type="Gene3D" id="3.40.50.1220">
    <property type="entry name" value="TPP-binding domain"/>
    <property type="match status" value="1"/>
</dbReference>
<keyword evidence="7 11" id="KW-0786">Thiamine pyrophosphate</keyword>
<dbReference type="CDD" id="cd07038">
    <property type="entry name" value="TPP_PYR_PDC_IPDC_like"/>
    <property type="match status" value="1"/>
</dbReference>